<dbReference type="PANTHER" id="PTHR33877">
    <property type="entry name" value="SLL1193 PROTEIN"/>
    <property type="match status" value="1"/>
</dbReference>
<organism evidence="2 3">
    <name type="scientific">Streptococcus anginosus</name>
    <dbReference type="NCBI Taxonomy" id="1328"/>
    <lineage>
        <taxon>Bacteria</taxon>
        <taxon>Bacillati</taxon>
        <taxon>Bacillota</taxon>
        <taxon>Bacilli</taxon>
        <taxon>Lactobacillales</taxon>
        <taxon>Streptococcaceae</taxon>
        <taxon>Streptococcus</taxon>
        <taxon>Streptococcus anginosus group</taxon>
    </lineage>
</organism>
<dbReference type="InterPro" id="IPR052892">
    <property type="entry name" value="NA-targeting_endonuclease"/>
</dbReference>
<protein>
    <submittedName>
        <fullName evidence="2">HNH endonuclease</fullName>
    </submittedName>
</protein>
<dbReference type="PANTHER" id="PTHR33877:SF2">
    <property type="entry name" value="OS07G0170200 PROTEIN"/>
    <property type="match status" value="1"/>
</dbReference>
<evidence type="ECO:0000259" key="1">
    <source>
        <dbReference type="SMART" id="SM00507"/>
    </source>
</evidence>
<accession>A0A2T0G5K5</accession>
<dbReference type="GO" id="GO:0004519">
    <property type="term" value="F:endonuclease activity"/>
    <property type="evidence" value="ECO:0007669"/>
    <property type="project" value="UniProtKB-KW"/>
</dbReference>
<feature type="domain" description="HNH nuclease" evidence="1">
    <location>
        <begin position="11"/>
        <end position="64"/>
    </location>
</feature>
<dbReference type="InterPro" id="IPR003615">
    <property type="entry name" value="HNH_nuc"/>
</dbReference>
<dbReference type="InterPro" id="IPR029471">
    <property type="entry name" value="HNH_5"/>
</dbReference>
<comment type="caution">
    <text evidence="2">The sequence shown here is derived from an EMBL/GenBank/DDBJ whole genome shotgun (WGS) entry which is preliminary data.</text>
</comment>
<dbReference type="EMBL" id="PVSZ01000008">
    <property type="protein sequence ID" value="PRT71338.1"/>
    <property type="molecule type" value="Genomic_DNA"/>
</dbReference>
<keyword evidence="2" id="KW-0255">Endonuclease</keyword>
<dbReference type="CDD" id="cd00085">
    <property type="entry name" value="HNHc"/>
    <property type="match status" value="1"/>
</dbReference>
<reference evidence="2 3" key="1">
    <citation type="journal article" date="1993" name="J. Dent. Res.">
        <title>The isolation and characterization of milleri group streptococci from dental periapical abscesses.</title>
        <authorList>
            <person name="Fisher L.E."/>
            <person name="Russell R.R."/>
        </authorList>
    </citation>
    <scope>NUCLEOTIDE SEQUENCE [LARGE SCALE GENOMIC DNA]</scope>
    <source>
        <strain evidence="2 3">OUP21</strain>
    </source>
</reference>
<dbReference type="AlphaFoldDB" id="A0A2T0G5K5"/>
<proteinExistence type="predicted"/>
<dbReference type="SMART" id="SM00507">
    <property type="entry name" value="HNHc"/>
    <property type="match status" value="1"/>
</dbReference>
<gene>
    <name evidence="2" type="ORF">C6A27_03745</name>
</gene>
<keyword evidence="2" id="KW-0378">Hydrolase</keyword>
<dbReference type="Pfam" id="PF14279">
    <property type="entry name" value="HNH_5"/>
    <property type="match status" value="1"/>
</dbReference>
<name>A0A2T0G5K5_STRAP</name>
<sequence length="119" mass="14126">MTIKRKHISKTMRLQVLQKYNHHCAYCGCEISFKSMRVDHFLPLQKGGLDEVGNYMPACHQCNHYKSVFTIEQFRNNLKSVHERLLLPFLPRLCEKYGIIAIKPFDGKFYFEKLEEKTK</sequence>
<evidence type="ECO:0000313" key="3">
    <source>
        <dbReference type="Proteomes" id="UP000238573"/>
    </source>
</evidence>
<evidence type="ECO:0000313" key="2">
    <source>
        <dbReference type="EMBL" id="PRT71338.1"/>
    </source>
</evidence>
<dbReference type="Gene3D" id="1.10.30.50">
    <property type="match status" value="1"/>
</dbReference>
<dbReference type="Proteomes" id="UP000238573">
    <property type="component" value="Unassembled WGS sequence"/>
</dbReference>
<keyword evidence="2" id="KW-0540">Nuclease</keyword>
<dbReference type="RefSeq" id="WP_106384127.1">
    <property type="nucleotide sequence ID" value="NZ_JAPAHX010000029.1"/>
</dbReference>